<evidence type="ECO:0000313" key="1">
    <source>
        <dbReference type="EMBL" id="KAF5827553.1"/>
    </source>
</evidence>
<keyword evidence="2" id="KW-1185">Reference proteome</keyword>
<sequence>MKDINWINRKNTETTRKNVRDAVVLFEHKEGSKLVDTKDIGALVRSLGVNPSGSQVTIIIDQLAALNAENSQNNNLLSMEHIEIVVANFLVQQKKALFRDDYHL</sequence>
<evidence type="ECO:0008006" key="3">
    <source>
        <dbReference type="Google" id="ProtNLM"/>
    </source>
</evidence>
<reference evidence="1" key="1">
    <citation type="submission" date="2017-08" db="EMBL/GenBank/DDBJ databases">
        <authorList>
            <person name="Polle J.E."/>
            <person name="Barry K."/>
            <person name="Cushman J."/>
            <person name="Schmutz J."/>
            <person name="Tran D."/>
            <person name="Hathwaick L.T."/>
            <person name="Yim W.C."/>
            <person name="Jenkins J."/>
            <person name="Mckie-Krisberg Z.M."/>
            <person name="Prochnik S."/>
            <person name="Lindquist E."/>
            <person name="Dockter R.B."/>
            <person name="Adam C."/>
            <person name="Molina H."/>
            <person name="Bunkerborg J."/>
            <person name="Jin E."/>
            <person name="Buchheim M."/>
            <person name="Magnuson J."/>
        </authorList>
    </citation>
    <scope>NUCLEOTIDE SEQUENCE</scope>
    <source>
        <strain evidence="1">CCAP 19/18</strain>
    </source>
</reference>
<dbReference type="Proteomes" id="UP000815325">
    <property type="component" value="Unassembled WGS sequence"/>
</dbReference>
<accession>A0ABQ7FYX2</accession>
<comment type="caution">
    <text evidence="1">The sequence shown here is derived from an EMBL/GenBank/DDBJ whole genome shotgun (WGS) entry which is preliminary data.</text>
</comment>
<protein>
    <recommendedName>
        <fullName evidence="3">Encoded protein</fullName>
    </recommendedName>
</protein>
<evidence type="ECO:0000313" key="2">
    <source>
        <dbReference type="Proteomes" id="UP000815325"/>
    </source>
</evidence>
<organism evidence="1 2">
    <name type="scientific">Dunaliella salina</name>
    <name type="common">Green alga</name>
    <name type="synonym">Protococcus salinus</name>
    <dbReference type="NCBI Taxonomy" id="3046"/>
    <lineage>
        <taxon>Eukaryota</taxon>
        <taxon>Viridiplantae</taxon>
        <taxon>Chlorophyta</taxon>
        <taxon>core chlorophytes</taxon>
        <taxon>Chlorophyceae</taxon>
        <taxon>CS clade</taxon>
        <taxon>Chlamydomonadales</taxon>
        <taxon>Dunaliellaceae</taxon>
        <taxon>Dunaliella</taxon>
    </lineage>
</organism>
<dbReference type="EMBL" id="MU070475">
    <property type="protein sequence ID" value="KAF5827553.1"/>
    <property type="molecule type" value="Genomic_DNA"/>
</dbReference>
<proteinExistence type="predicted"/>
<name>A0ABQ7FYX2_DUNSA</name>
<gene>
    <name evidence="1" type="ORF">DUNSADRAFT_469</name>
</gene>